<dbReference type="InterPro" id="IPR029056">
    <property type="entry name" value="Ribokinase-like"/>
</dbReference>
<feature type="domain" description="Carbohydrate kinase PfkB" evidence="3">
    <location>
        <begin position="111"/>
        <end position="153"/>
    </location>
</feature>
<sequence>MLSEVSFSLVYVSQAWTGTPSIPSALVSMLVKLPNVEFVVVTLGENGCVMLEKSSENSQSEEVDVDDVLETLNRKKDGNSTSPTCISSGFVKLHAKGVGTVCGRLLLGTAERVPASELVDTTGAGDSFIGAVLYALCANMPPEKMLPFAAQVVSLNFL</sequence>
<keyword evidence="2" id="KW-0418">Kinase</keyword>
<dbReference type="PROSITE" id="PS00584">
    <property type="entry name" value="PFKB_KINASES_2"/>
    <property type="match status" value="1"/>
</dbReference>
<evidence type="ECO:0000313" key="4">
    <source>
        <dbReference type="EMBL" id="GFP99847.1"/>
    </source>
</evidence>
<dbReference type="PANTHER" id="PTHR42774">
    <property type="entry name" value="PHOSPHOTRANSFERASE SYSTEM TRANSPORT PROTEIN"/>
    <property type="match status" value="1"/>
</dbReference>
<dbReference type="OrthoDB" id="204058at2759"/>
<dbReference type="InterPro" id="IPR002173">
    <property type="entry name" value="Carboh/pur_kinase_PfkB_CS"/>
</dbReference>
<gene>
    <name evidence="4" type="ORF">PHJA_002128800</name>
</gene>
<dbReference type="Gene3D" id="3.40.1190.20">
    <property type="match status" value="1"/>
</dbReference>
<keyword evidence="5" id="KW-1185">Reference proteome</keyword>
<keyword evidence="1" id="KW-0808">Transferase</keyword>
<dbReference type="Proteomes" id="UP000653305">
    <property type="component" value="Unassembled WGS sequence"/>
</dbReference>
<evidence type="ECO:0000259" key="3">
    <source>
        <dbReference type="Pfam" id="PF00294"/>
    </source>
</evidence>
<organism evidence="4 5">
    <name type="scientific">Phtheirospermum japonicum</name>
    <dbReference type="NCBI Taxonomy" id="374723"/>
    <lineage>
        <taxon>Eukaryota</taxon>
        <taxon>Viridiplantae</taxon>
        <taxon>Streptophyta</taxon>
        <taxon>Embryophyta</taxon>
        <taxon>Tracheophyta</taxon>
        <taxon>Spermatophyta</taxon>
        <taxon>Magnoliopsida</taxon>
        <taxon>eudicotyledons</taxon>
        <taxon>Gunneridae</taxon>
        <taxon>Pentapetalae</taxon>
        <taxon>asterids</taxon>
        <taxon>lamiids</taxon>
        <taxon>Lamiales</taxon>
        <taxon>Orobanchaceae</taxon>
        <taxon>Orobanchaceae incertae sedis</taxon>
        <taxon>Phtheirospermum</taxon>
    </lineage>
</organism>
<dbReference type="GO" id="GO:0016301">
    <property type="term" value="F:kinase activity"/>
    <property type="evidence" value="ECO:0007669"/>
    <property type="project" value="UniProtKB-KW"/>
</dbReference>
<dbReference type="AlphaFoldDB" id="A0A830CGK9"/>
<dbReference type="PANTHER" id="PTHR42774:SF3">
    <property type="entry name" value="KETOHEXOKINASE"/>
    <property type="match status" value="1"/>
</dbReference>
<dbReference type="EMBL" id="BMAC01000592">
    <property type="protein sequence ID" value="GFP99847.1"/>
    <property type="molecule type" value="Genomic_DNA"/>
</dbReference>
<dbReference type="SUPFAM" id="SSF53613">
    <property type="entry name" value="Ribokinase-like"/>
    <property type="match status" value="1"/>
</dbReference>
<evidence type="ECO:0000256" key="2">
    <source>
        <dbReference type="ARBA" id="ARBA00022777"/>
    </source>
</evidence>
<accession>A0A830CGK9</accession>
<evidence type="ECO:0000256" key="1">
    <source>
        <dbReference type="ARBA" id="ARBA00022679"/>
    </source>
</evidence>
<dbReference type="InterPro" id="IPR011611">
    <property type="entry name" value="PfkB_dom"/>
</dbReference>
<reference evidence="4" key="1">
    <citation type="submission" date="2020-07" db="EMBL/GenBank/DDBJ databases">
        <title>Ethylene signaling mediates host invasion by parasitic plants.</title>
        <authorList>
            <person name="Yoshida S."/>
        </authorList>
    </citation>
    <scope>NUCLEOTIDE SEQUENCE</scope>
    <source>
        <strain evidence="4">Okayama</strain>
    </source>
</reference>
<dbReference type="InterPro" id="IPR052562">
    <property type="entry name" value="Ketohexokinase-related"/>
</dbReference>
<dbReference type="Pfam" id="PF00294">
    <property type="entry name" value="PfkB"/>
    <property type="match status" value="1"/>
</dbReference>
<protein>
    <recommendedName>
        <fullName evidence="3">Carbohydrate kinase PfkB domain-containing protein</fullName>
    </recommendedName>
</protein>
<proteinExistence type="predicted"/>
<comment type="caution">
    <text evidence="4">The sequence shown here is derived from an EMBL/GenBank/DDBJ whole genome shotgun (WGS) entry which is preliminary data.</text>
</comment>
<evidence type="ECO:0000313" key="5">
    <source>
        <dbReference type="Proteomes" id="UP000653305"/>
    </source>
</evidence>
<name>A0A830CGK9_9LAMI</name>